<keyword evidence="2" id="KW-0229">DNA integration</keyword>
<protein>
    <recommendedName>
        <fullName evidence="10">Integrase</fullName>
    </recommendedName>
</protein>
<organism evidence="8 9">
    <name type="scientific">Brevibacillus gelatini</name>
    <dbReference type="NCBI Taxonomy" id="1655277"/>
    <lineage>
        <taxon>Bacteria</taxon>
        <taxon>Bacillati</taxon>
        <taxon>Bacillota</taxon>
        <taxon>Bacilli</taxon>
        <taxon>Bacillales</taxon>
        <taxon>Paenibacillaceae</taxon>
        <taxon>Brevibacillus</taxon>
    </lineage>
</organism>
<keyword evidence="9" id="KW-1185">Reference proteome</keyword>
<evidence type="ECO:0000313" key="8">
    <source>
        <dbReference type="EMBL" id="RNB59520.1"/>
    </source>
</evidence>
<dbReference type="Pfam" id="PF02899">
    <property type="entry name" value="Phage_int_SAM_1"/>
    <property type="match status" value="1"/>
</dbReference>
<evidence type="ECO:0000313" key="9">
    <source>
        <dbReference type="Proteomes" id="UP000268829"/>
    </source>
</evidence>
<dbReference type="Proteomes" id="UP000268829">
    <property type="component" value="Unassembled WGS sequence"/>
</dbReference>
<evidence type="ECO:0000256" key="2">
    <source>
        <dbReference type="ARBA" id="ARBA00022908"/>
    </source>
</evidence>
<feature type="domain" description="Core-binding (CB)" evidence="7">
    <location>
        <begin position="13"/>
        <end position="99"/>
    </location>
</feature>
<dbReference type="GO" id="GO:0003677">
    <property type="term" value="F:DNA binding"/>
    <property type="evidence" value="ECO:0007669"/>
    <property type="project" value="UniProtKB-UniRule"/>
</dbReference>
<sequence>MKMIANVAELHVNNVYNDIQTFFSEELKTDNTRRAYRTDIEYFFQYMRNKHLNQLHLTDLWFEYKDVLRYRNHLRNKLGKKSSVNRKISSLRKLYKYLAKNNYNVNAHAFEVDDLDTDDTDSSGVLSVHEVETMIQLVKELPNGEEKSIFIDLAYSTSIRVSALLSLKWKQIKFIKNGQWEIRLKDKGKENVKGIPDELYQMLLMLKRDNDERVFTMSYTTVYDTIKELCAKMGIPEHRNITPHSLKKVLIDWTVETTKDVKLAAWQGNHSLDVMYKHYLSKNVDYENTPAFMVRKKNDLSPIEVLSREELIELIKRSSRAAQNELLSLLKQEK</sequence>
<dbReference type="InterPro" id="IPR002104">
    <property type="entry name" value="Integrase_catalytic"/>
</dbReference>
<dbReference type="Gene3D" id="1.10.443.10">
    <property type="entry name" value="Intergrase catalytic core"/>
    <property type="match status" value="1"/>
</dbReference>
<name>A0A3M8B834_9BACL</name>
<dbReference type="AlphaFoldDB" id="A0A3M8B834"/>
<dbReference type="Gene3D" id="1.10.150.130">
    <property type="match status" value="1"/>
</dbReference>
<dbReference type="OrthoDB" id="2399485at2"/>
<dbReference type="InterPro" id="IPR013762">
    <property type="entry name" value="Integrase-like_cat_sf"/>
</dbReference>
<dbReference type="InterPro" id="IPR011010">
    <property type="entry name" value="DNA_brk_join_enz"/>
</dbReference>
<dbReference type="GO" id="GO:0015074">
    <property type="term" value="P:DNA integration"/>
    <property type="evidence" value="ECO:0007669"/>
    <property type="project" value="UniProtKB-KW"/>
</dbReference>
<dbReference type="InterPro" id="IPR044068">
    <property type="entry name" value="CB"/>
</dbReference>
<comment type="caution">
    <text evidence="8">The sequence shown here is derived from an EMBL/GenBank/DDBJ whole genome shotgun (WGS) entry which is preliminary data.</text>
</comment>
<dbReference type="InterPro" id="IPR010998">
    <property type="entry name" value="Integrase_recombinase_N"/>
</dbReference>
<dbReference type="GO" id="GO:0006310">
    <property type="term" value="P:DNA recombination"/>
    <property type="evidence" value="ECO:0007669"/>
    <property type="project" value="UniProtKB-KW"/>
</dbReference>
<evidence type="ECO:0000256" key="1">
    <source>
        <dbReference type="ARBA" id="ARBA00008857"/>
    </source>
</evidence>
<proteinExistence type="inferred from homology"/>
<dbReference type="PROSITE" id="PS51900">
    <property type="entry name" value="CB"/>
    <property type="match status" value="1"/>
</dbReference>
<feature type="domain" description="Tyr recombinase" evidence="6">
    <location>
        <begin position="121"/>
        <end position="294"/>
    </location>
</feature>
<dbReference type="SUPFAM" id="SSF56349">
    <property type="entry name" value="DNA breaking-rejoining enzymes"/>
    <property type="match status" value="1"/>
</dbReference>
<evidence type="ECO:0008006" key="10">
    <source>
        <dbReference type="Google" id="ProtNLM"/>
    </source>
</evidence>
<evidence type="ECO:0000259" key="7">
    <source>
        <dbReference type="PROSITE" id="PS51900"/>
    </source>
</evidence>
<evidence type="ECO:0000256" key="3">
    <source>
        <dbReference type="ARBA" id="ARBA00023125"/>
    </source>
</evidence>
<gene>
    <name evidence="8" type="ORF">EDM57_05100</name>
</gene>
<accession>A0A3M8B834</accession>
<evidence type="ECO:0000256" key="5">
    <source>
        <dbReference type="PROSITE-ProRule" id="PRU01248"/>
    </source>
</evidence>
<keyword evidence="3 5" id="KW-0238">DNA-binding</keyword>
<dbReference type="PANTHER" id="PTHR30349:SF64">
    <property type="entry name" value="PROPHAGE INTEGRASE INTD-RELATED"/>
    <property type="match status" value="1"/>
</dbReference>
<evidence type="ECO:0000259" key="6">
    <source>
        <dbReference type="PROSITE" id="PS51898"/>
    </source>
</evidence>
<reference evidence="8 9" key="1">
    <citation type="submission" date="2018-10" db="EMBL/GenBank/DDBJ databases">
        <title>Phylogenomics of Brevibacillus.</title>
        <authorList>
            <person name="Dunlap C."/>
        </authorList>
    </citation>
    <scope>NUCLEOTIDE SEQUENCE [LARGE SCALE GENOMIC DNA]</scope>
    <source>
        <strain evidence="8 9">DSM 100115</strain>
    </source>
</reference>
<dbReference type="PROSITE" id="PS51898">
    <property type="entry name" value="TYR_RECOMBINASE"/>
    <property type="match status" value="1"/>
</dbReference>
<dbReference type="PROSITE" id="PS00018">
    <property type="entry name" value="EF_HAND_1"/>
    <property type="match status" value="1"/>
</dbReference>
<dbReference type="PANTHER" id="PTHR30349">
    <property type="entry name" value="PHAGE INTEGRASE-RELATED"/>
    <property type="match status" value="1"/>
</dbReference>
<dbReference type="InterPro" id="IPR004107">
    <property type="entry name" value="Integrase_SAM-like_N"/>
</dbReference>
<dbReference type="EMBL" id="RHHS01000013">
    <property type="protein sequence ID" value="RNB59520.1"/>
    <property type="molecule type" value="Genomic_DNA"/>
</dbReference>
<dbReference type="CDD" id="cd00397">
    <property type="entry name" value="DNA_BRE_C"/>
    <property type="match status" value="1"/>
</dbReference>
<dbReference type="Pfam" id="PF00589">
    <property type="entry name" value="Phage_integrase"/>
    <property type="match status" value="1"/>
</dbReference>
<keyword evidence="4" id="KW-0233">DNA recombination</keyword>
<dbReference type="InterPro" id="IPR018247">
    <property type="entry name" value="EF_Hand_1_Ca_BS"/>
</dbReference>
<dbReference type="InterPro" id="IPR050090">
    <property type="entry name" value="Tyrosine_recombinase_XerCD"/>
</dbReference>
<evidence type="ECO:0000256" key="4">
    <source>
        <dbReference type="ARBA" id="ARBA00023172"/>
    </source>
</evidence>
<comment type="similarity">
    <text evidence="1">Belongs to the 'phage' integrase family.</text>
</comment>